<dbReference type="STRING" id="479434.Sthe_1516"/>
<evidence type="ECO:0000313" key="1">
    <source>
        <dbReference type="EMBL" id="ACZ38951.1"/>
    </source>
</evidence>
<keyword evidence="2" id="KW-1185">Reference proteome</keyword>
<protein>
    <submittedName>
        <fullName evidence="1">Uncharacterized protein</fullName>
    </submittedName>
</protein>
<gene>
    <name evidence="1" type="ordered locus">Sthe_1516</name>
</gene>
<accession>D1C3Y4</accession>
<reference evidence="1 2" key="2">
    <citation type="journal article" date="2010" name="Stand. Genomic Sci.">
        <title>Complete genome sequence of Desulfohalobium retbaense type strain (HR(100)).</title>
        <authorList>
            <person name="Spring S."/>
            <person name="Nolan M."/>
            <person name="Lapidus A."/>
            <person name="Glavina Del Rio T."/>
            <person name="Copeland A."/>
            <person name="Tice H."/>
            <person name="Cheng J.F."/>
            <person name="Lucas S."/>
            <person name="Land M."/>
            <person name="Chen F."/>
            <person name="Bruce D."/>
            <person name="Goodwin L."/>
            <person name="Pitluck S."/>
            <person name="Ivanova N."/>
            <person name="Mavromatis K."/>
            <person name="Mikhailova N."/>
            <person name="Pati A."/>
            <person name="Chen A."/>
            <person name="Palaniappan K."/>
            <person name="Hauser L."/>
            <person name="Chang Y.J."/>
            <person name="Jeffries C.D."/>
            <person name="Munk C."/>
            <person name="Kiss H."/>
            <person name="Chain P."/>
            <person name="Han C."/>
            <person name="Brettin T."/>
            <person name="Detter J.C."/>
            <person name="Schuler E."/>
            <person name="Goker M."/>
            <person name="Rohde M."/>
            <person name="Bristow J."/>
            <person name="Eisen J.A."/>
            <person name="Markowitz V."/>
            <person name="Hugenholtz P."/>
            <person name="Kyrpides N.C."/>
            <person name="Klenk H.P."/>
        </authorList>
    </citation>
    <scope>NUCLEOTIDE SEQUENCE [LARGE SCALE GENOMIC DNA]</scope>
    <source>
        <strain evidence="2">ATCC 49802 / DSM 20745 / S 6022</strain>
    </source>
</reference>
<dbReference type="KEGG" id="sti:Sthe_1516"/>
<dbReference type="HOGENOM" id="CLU_2014194_0_0_0"/>
<dbReference type="OrthoDB" id="164239at2"/>
<dbReference type="EMBL" id="CP001823">
    <property type="protein sequence ID" value="ACZ38951.1"/>
    <property type="molecule type" value="Genomic_DNA"/>
</dbReference>
<dbReference type="RefSeq" id="WP_012871998.1">
    <property type="nucleotide sequence ID" value="NC_013523.1"/>
</dbReference>
<proteinExistence type="predicted"/>
<sequence>MDETNGTREQARVDRATLTAEMTRTAFQRKAVSHLSPDEALEDAIAFFKARGYRAGRTGRPNQIYIMGGREGILPRVTAEILAQGNVGKAKTTMLTISGFGEHLRNHLQAYTEHVREQRRLARQRDAG</sequence>
<dbReference type="InParanoid" id="D1C3Y4"/>
<dbReference type="eggNOG" id="ENOG5030TCF">
    <property type="taxonomic scope" value="Bacteria"/>
</dbReference>
<dbReference type="Proteomes" id="UP000002027">
    <property type="component" value="Chromosome 1"/>
</dbReference>
<evidence type="ECO:0000313" key="2">
    <source>
        <dbReference type="Proteomes" id="UP000002027"/>
    </source>
</evidence>
<name>D1C3Y4_SPHTD</name>
<reference evidence="2" key="1">
    <citation type="submission" date="2009-11" db="EMBL/GenBank/DDBJ databases">
        <title>The complete chromosome 1 of Sphaerobacter thermophilus DSM 20745.</title>
        <authorList>
            <person name="Lucas S."/>
            <person name="Copeland A."/>
            <person name="Lapidus A."/>
            <person name="Glavina del Rio T."/>
            <person name="Dalin E."/>
            <person name="Tice H."/>
            <person name="Bruce D."/>
            <person name="Goodwin L."/>
            <person name="Pitluck S."/>
            <person name="Kyrpides N."/>
            <person name="Mavromatis K."/>
            <person name="Ivanova N."/>
            <person name="Mikhailova N."/>
            <person name="LaButti K.M."/>
            <person name="Clum A."/>
            <person name="Sun H.I."/>
            <person name="Brettin T."/>
            <person name="Detter J.C."/>
            <person name="Han C."/>
            <person name="Larimer F."/>
            <person name="Land M."/>
            <person name="Hauser L."/>
            <person name="Markowitz V."/>
            <person name="Cheng J.F."/>
            <person name="Hugenholtz P."/>
            <person name="Woyke T."/>
            <person name="Wu D."/>
            <person name="Steenblock K."/>
            <person name="Schneider S."/>
            <person name="Pukall R."/>
            <person name="Goeker M."/>
            <person name="Klenk H.P."/>
            <person name="Eisen J.A."/>
        </authorList>
    </citation>
    <scope>NUCLEOTIDE SEQUENCE [LARGE SCALE GENOMIC DNA]</scope>
    <source>
        <strain evidence="2">ATCC 49802 / DSM 20745 / S 6022</strain>
    </source>
</reference>
<dbReference type="AlphaFoldDB" id="D1C3Y4"/>
<organism evidence="1 2">
    <name type="scientific">Sphaerobacter thermophilus (strain ATCC 49802 / DSM 20745 / KCCM 41009 / NCIMB 13125 / S 6022)</name>
    <dbReference type="NCBI Taxonomy" id="479434"/>
    <lineage>
        <taxon>Bacteria</taxon>
        <taxon>Pseudomonadati</taxon>
        <taxon>Thermomicrobiota</taxon>
        <taxon>Thermomicrobia</taxon>
        <taxon>Sphaerobacterales</taxon>
        <taxon>Sphaerobacterineae</taxon>
        <taxon>Sphaerobacteraceae</taxon>
        <taxon>Sphaerobacter</taxon>
    </lineage>
</organism>